<reference evidence="1" key="1">
    <citation type="submission" date="2021-05" db="EMBL/GenBank/DDBJ databases">
        <authorList>
            <person name="Pan Q."/>
            <person name="Jouanno E."/>
            <person name="Zahm M."/>
            <person name="Klopp C."/>
            <person name="Cabau C."/>
            <person name="Louis A."/>
            <person name="Berthelot C."/>
            <person name="Parey E."/>
            <person name="Roest Crollius H."/>
            <person name="Montfort J."/>
            <person name="Robinson-Rechavi M."/>
            <person name="Bouchez O."/>
            <person name="Lampietro C."/>
            <person name="Lopez Roques C."/>
            <person name="Donnadieu C."/>
            <person name="Postlethwait J."/>
            <person name="Bobe J."/>
            <person name="Dillon D."/>
            <person name="Chandos A."/>
            <person name="von Hippel F."/>
            <person name="Guiguen Y."/>
        </authorList>
    </citation>
    <scope>NUCLEOTIDE SEQUENCE</scope>
    <source>
        <strain evidence="1">YG-Jan2019</strain>
    </source>
</reference>
<name>A0ACC2G9Z5_DALPE</name>
<accession>A0ACC2G9Z5</accession>
<sequence>MSKLQLLRVLLNDRLTAAAVEIFGAVEKTVLEYQEEIERLQNRLQVTTKIQMKETLEHVPAEQPNYEQAWSPRLDLENPELTQIKEEQQDLWTNQEAEQFQGPEADVVDFKVAPSFAESDLEHENPFGSMTFAQTQNVVDRESESKPVDVRHFDTVAQINGSDISGNPPPDSQSNGTSQSSALSVGLDGLYSTLWPSNPPMREHYSPPSTSLKTHCCRDCGESFALTSDLQRHVTLARFRTGF</sequence>
<protein>
    <submittedName>
        <fullName evidence="1">Uncharacterized protein</fullName>
    </submittedName>
</protein>
<evidence type="ECO:0000313" key="1">
    <source>
        <dbReference type="EMBL" id="KAJ8000494.1"/>
    </source>
</evidence>
<comment type="caution">
    <text evidence="1">The sequence shown here is derived from an EMBL/GenBank/DDBJ whole genome shotgun (WGS) entry which is preliminary data.</text>
</comment>
<evidence type="ECO:0000313" key="2">
    <source>
        <dbReference type="Proteomes" id="UP001157502"/>
    </source>
</evidence>
<organism evidence="1 2">
    <name type="scientific">Dallia pectoralis</name>
    <name type="common">Alaska blackfish</name>
    <dbReference type="NCBI Taxonomy" id="75939"/>
    <lineage>
        <taxon>Eukaryota</taxon>
        <taxon>Metazoa</taxon>
        <taxon>Chordata</taxon>
        <taxon>Craniata</taxon>
        <taxon>Vertebrata</taxon>
        <taxon>Euteleostomi</taxon>
        <taxon>Actinopterygii</taxon>
        <taxon>Neopterygii</taxon>
        <taxon>Teleostei</taxon>
        <taxon>Protacanthopterygii</taxon>
        <taxon>Esociformes</taxon>
        <taxon>Umbridae</taxon>
        <taxon>Dallia</taxon>
    </lineage>
</organism>
<proteinExistence type="predicted"/>
<dbReference type="Proteomes" id="UP001157502">
    <property type="component" value="Chromosome 15"/>
</dbReference>
<gene>
    <name evidence="1" type="ORF">DPEC_G00180710</name>
</gene>
<keyword evidence="2" id="KW-1185">Reference proteome</keyword>
<dbReference type="EMBL" id="CM055742">
    <property type="protein sequence ID" value="KAJ8000494.1"/>
    <property type="molecule type" value="Genomic_DNA"/>
</dbReference>